<sequence length="217" mass="24714">MQKEDILAETAAYVQQLLTGEGSGHDWWHIFRVWNNAKNIAAGEQANLFVVELAALLHDIGDHKFHNGDESVGPRMAREWLQKYDLEGDLIEHICQIIQDLSYKGAGTSSSMHTLEGRIVQDADRLDAIGAIGIARTFAYGGHKNREIYDPAIAPVMHDSFEAYKNSTAPTINHFYEKLLLLKDRMHTETARQLAQQRHAYMEAFLEQFYAEWNGNR</sequence>
<dbReference type="Pfam" id="PF01966">
    <property type="entry name" value="HD"/>
    <property type="match status" value="1"/>
</dbReference>
<dbReference type="InterPro" id="IPR006674">
    <property type="entry name" value="HD_domain"/>
</dbReference>
<feature type="domain" description="HD" evidence="1">
    <location>
        <begin position="26"/>
        <end position="129"/>
    </location>
</feature>
<gene>
    <name evidence="2" type="ORF">D1627_05925</name>
</gene>
<dbReference type="Gene3D" id="1.10.472.50">
    <property type="entry name" value="HD-domain/PDEase-like"/>
    <property type="match status" value="1"/>
</dbReference>
<dbReference type="RefSeq" id="WP_119431319.1">
    <property type="nucleotide sequence ID" value="NZ_QWGE01000002.1"/>
</dbReference>
<dbReference type="PANTHER" id="PTHR33594">
    <property type="entry name" value="SUPERFAMILY HYDROLASE, PUTATIVE (AFU_ORTHOLOGUE AFUA_1G03035)-RELATED"/>
    <property type="match status" value="1"/>
</dbReference>
<evidence type="ECO:0000313" key="2">
    <source>
        <dbReference type="EMBL" id="RIJ41571.1"/>
    </source>
</evidence>
<dbReference type="InterPro" id="IPR003607">
    <property type="entry name" value="HD/PDEase_dom"/>
</dbReference>
<evidence type="ECO:0000259" key="1">
    <source>
        <dbReference type="PROSITE" id="PS51831"/>
    </source>
</evidence>
<dbReference type="AlphaFoldDB" id="A0A399SEF7"/>
<dbReference type="OrthoDB" id="9797344at2"/>
<dbReference type="SUPFAM" id="SSF109604">
    <property type="entry name" value="HD-domain/PDEase-like"/>
    <property type="match status" value="1"/>
</dbReference>
<evidence type="ECO:0000313" key="3">
    <source>
        <dbReference type="Proteomes" id="UP000266005"/>
    </source>
</evidence>
<proteinExistence type="predicted"/>
<dbReference type="PROSITE" id="PS51831">
    <property type="entry name" value="HD"/>
    <property type="match status" value="1"/>
</dbReference>
<dbReference type="SMART" id="SM00471">
    <property type="entry name" value="HDc"/>
    <property type="match status" value="1"/>
</dbReference>
<protein>
    <submittedName>
        <fullName evidence="2">HD domain-containing protein</fullName>
    </submittedName>
</protein>
<dbReference type="EMBL" id="QWGE01000002">
    <property type="protein sequence ID" value="RIJ41571.1"/>
    <property type="molecule type" value="Genomic_DNA"/>
</dbReference>
<name>A0A399SEF7_9BACT</name>
<dbReference type="Gene3D" id="1.20.58.1910">
    <property type="match status" value="1"/>
</dbReference>
<accession>A0A399SEF7</accession>
<dbReference type="Proteomes" id="UP000266005">
    <property type="component" value="Unassembled WGS sequence"/>
</dbReference>
<comment type="caution">
    <text evidence="2">The sequence shown here is derived from an EMBL/GenBank/DDBJ whole genome shotgun (WGS) entry which is preliminary data.</text>
</comment>
<dbReference type="CDD" id="cd00077">
    <property type="entry name" value="HDc"/>
    <property type="match status" value="1"/>
</dbReference>
<reference evidence="3" key="1">
    <citation type="submission" date="2018-08" db="EMBL/GenBank/DDBJ databases">
        <title>Mucilaginibacter sp. MYSH2.</title>
        <authorList>
            <person name="Seo T."/>
        </authorList>
    </citation>
    <scope>NUCLEOTIDE SEQUENCE [LARGE SCALE GENOMIC DNA]</scope>
    <source>
        <strain evidence="3">KIRAN</strain>
    </source>
</reference>
<keyword evidence="3" id="KW-1185">Reference proteome</keyword>
<dbReference type="PANTHER" id="PTHR33594:SF1">
    <property type="entry name" value="HD_PDEASE DOMAIN-CONTAINING PROTEIN"/>
    <property type="match status" value="1"/>
</dbReference>
<organism evidence="2 3">
    <name type="scientific">Pontibacter oryzae</name>
    <dbReference type="NCBI Taxonomy" id="2304593"/>
    <lineage>
        <taxon>Bacteria</taxon>
        <taxon>Pseudomonadati</taxon>
        <taxon>Bacteroidota</taxon>
        <taxon>Cytophagia</taxon>
        <taxon>Cytophagales</taxon>
        <taxon>Hymenobacteraceae</taxon>
        <taxon>Pontibacter</taxon>
    </lineage>
</organism>